<dbReference type="PANTHER" id="PTHR12585">
    <property type="entry name" value="SCC1 / RAD21 FAMILY MEMBER"/>
    <property type="match status" value="1"/>
</dbReference>
<feature type="domain" description="Rad21/Rec8-like protein C-terminal eukaryotic" evidence="8">
    <location>
        <begin position="1685"/>
        <end position="1733"/>
    </location>
</feature>
<feature type="domain" description="Rad21/Rec8-like protein N-terminal" evidence="9">
    <location>
        <begin position="1"/>
        <end position="101"/>
    </location>
</feature>
<dbReference type="GO" id="GO:0007062">
    <property type="term" value="P:sister chromatid cohesion"/>
    <property type="evidence" value="ECO:0007669"/>
    <property type="project" value="InterPro"/>
</dbReference>
<evidence type="ECO:0000256" key="7">
    <source>
        <dbReference type="SAM" id="MobiDB-lite"/>
    </source>
</evidence>
<reference evidence="10 11" key="1">
    <citation type="journal article" date="2022" name="Nat. Plants">
        <title>Genomes of leafy and leafless Platanthera orchids illuminate the evolution of mycoheterotrophy.</title>
        <authorList>
            <person name="Li M.H."/>
            <person name="Liu K.W."/>
            <person name="Li Z."/>
            <person name="Lu H.C."/>
            <person name="Ye Q.L."/>
            <person name="Zhang D."/>
            <person name="Wang J.Y."/>
            <person name="Li Y.F."/>
            <person name="Zhong Z.M."/>
            <person name="Liu X."/>
            <person name="Yu X."/>
            <person name="Liu D.K."/>
            <person name="Tu X.D."/>
            <person name="Liu B."/>
            <person name="Hao Y."/>
            <person name="Liao X.Y."/>
            <person name="Jiang Y.T."/>
            <person name="Sun W.H."/>
            <person name="Chen J."/>
            <person name="Chen Y.Q."/>
            <person name="Ai Y."/>
            <person name="Zhai J.W."/>
            <person name="Wu S.S."/>
            <person name="Zhou Z."/>
            <person name="Hsiao Y.Y."/>
            <person name="Wu W.L."/>
            <person name="Chen Y.Y."/>
            <person name="Lin Y.F."/>
            <person name="Hsu J.L."/>
            <person name="Li C.Y."/>
            <person name="Wang Z.W."/>
            <person name="Zhao X."/>
            <person name="Zhong W.Y."/>
            <person name="Ma X.K."/>
            <person name="Ma L."/>
            <person name="Huang J."/>
            <person name="Chen G.Z."/>
            <person name="Huang M.Z."/>
            <person name="Huang L."/>
            <person name="Peng D.H."/>
            <person name="Luo Y.B."/>
            <person name="Zou S.Q."/>
            <person name="Chen S.P."/>
            <person name="Lan S."/>
            <person name="Tsai W.C."/>
            <person name="Van de Peer Y."/>
            <person name="Liu Z.J."/>
        </authorList>
    </citation>
    <scope>NUCLEOTIDE SEQUENCE [LARGE SCALE GENOMIC DNA]</scope>
    <source>
        <strain evidence="10">Lor287</strain>
    </source>
</reference>
<evidence type="ECO:0000256" key="4">
    <source>
        <dbReference type="ARBA" id="ARBA00022829"/>
    </source>
</evidence>
<dbReference type="GO" id="GO:0005634">
    <property type="term" value="C:nucleus"/>
    <property type="evidence" value="ECO:0007669"/>
    <property type="project" value="UniProtKB-SubCell"/>
</dbReference>
<evidence type="ECO:0000256" key="3">
    <source>
        <dbReference type="ARBA" id="ARBA00022776"/>
    </source>
</evidence>
<dbReference type="GO" id="GO:1990414">
    <property type="term" value="P:replication-born double-strand break repair via sister chromatid exchange"/>
    <property type="evidence" value="ECO:0007669"/>
    <property type="project" value="TreeGrafter"/>
</dbReference>
<evidence type="ECO:0000259" key="8">
    <source>
        <dbReference type="Pfam" id="PF04824"/>
    </source>
</evidence>
<dbReference type="InterPro" id="IPR023093">
    <property type="entry name" value="ScpA-like_C"/>
</dbReference>
<dbReference type="Proteomes" id="UP001418222">
    <property type="component" value="Unassembled WGS sequence"/>
</dbReference>
<keyword evidence="3" id="KW-0131">Cell cycle</keyword>
<feature type="compositionally biased region" description="Polar residues" evidence="7">
    <location>
        <begin position="1649"/>
        <end position="1658"/>
    </location>
</feature>
<keyword evidence="5" id="KW-0539">Nucleus</keyword>
<accession>A0AAP0BQ53</accession>
<feature type="region of interest" description="Disordered" evidence="7">
    <location>
        <begin position="907"/>
        <end position="932"/>
    </location>
</feature>
<keyword evidence="11" id="KW-1185">Reference proteome</keyword>
<feature type="compositionally biased region" description="Acidic residues" evidence="7">
    <location>
        <begin position="1629"/>
        <end position="1648"/>
    </location>
</feature>
<keyword evidence="3" id="KW-0498">Mitosis</keyword>
<feature type="region of interest" description="Disordered" evidence="7">
    <location>
        <begin position="1628"/>
        <end position="1658"/>
    </location>
</feature>
<dbReference type="SUPFAM" id="SSF46785">
    <property type="entry name" value="Winged helix' DNA-binding domain"/>
    <property type="match status" value="1"/>
</dbReference>
<organism evidence="10 11">
    <name type="scientific">Platanthera zijinensis</name>
    <dbReference type="NCBI Taxonomy" id="2320716"/>
    <lineage>
        <taxon>Eukaryota</taxon>
        <taxon>Viridiplantae</taxon>
        <taxon>Streptophyta</taxon>
        <taxon>Embryophyta</taxon>
        <taxon>Tracheophyta</taxon>
        <taxon>Spermatophyta</taxon>
        <taxon>Magnoliopsida</taxon>
        <taxon>Liliopsida</taxon>
        <taxon>Asparagales</taxon>
        <taxon>Orchidaceae</taxon>
        <taxon>Orchidoideae</taxon>
        <taxon>Orchideae</taxon>
        <taxon>Orchidinae</taxon>
        <taxon>Platanthera</taxon>
    </lineage>
</organism>
<dbReference type="Pfam" id="PF04825">
    <property type="entry name" value="Rad21_Rec8_N"/>
    <property type="match status" value="1"/>
</dbReference>
<dbReference type="Pfam" id="PF04824">
    <property type="entry name" value="Rad21_Rec8"/>
    <property type="match status" value="1"/>
</dbReference>
<keyword evidence="3" id="KW-0132">Cell division</keyword>
<comment type="subcellular location">
    <subcellularLocation>
        <location evidence="1">Nucleus</location>
    </subcellularLocation>
</comment>
<dbReference type="CDD" id="cd21793">
    <property type="entry name" value="Rad21_Rec8_M_AtSYN1-like"/>
    <property type="match status" value="1"/>
</dbReference>
<dbReference type="InterPro" id="IPR039781">
    <property type="entry name" value="Rad21/Rec8-like"/>
</dbReference>
<sequence>MFYSQFILAKKGPLGTIWIAAHLERKLRKNQVADTDIGVSVDSILFPDAPIALRLSSHLLLGVVRIYSKKVNYLFNDCSEALIKIKHAFRSTAVDLPPEESTAPYHSITLPENFDLDNFELPDSAFLDGNFVDHHVSAREQITLQDTRNDAAFPTSKFGLDERFGDEDPSQIGLELDEDLFIGKKVSPKHDEDSMSFKVSGSHYGETSVPSSSVAVDVQLGCNEEKYNEIPNELSELLSNNYDKNFLLGTEVLRRDANSSHRHGFTIQTPDLNETIQPEGPMALSPYIPFSPNDVQTPCLVEPAQEPSTPALLEVVPSHFQEVPALSPQDKDETRVELGRPGICTSPSAEVECSDAGNKTIRASAELDHKFGEDAQRLPLPSALISPIPESVTPTYSKCNSTTDNVCLVADAECQQNLLLGSEINNVSTTDHRIDNEEAIEPSAFSHEAMTLTFPPKLAAHFGAEPATTNICTQSMDVSGDIFTVEQTPFNCSTEPTETANLNRVKDGDSFRSTSVVGSDFLIRSCGSNLHLPSSPFVQAAPLEAELATSNIHTDNFDVSGINLDMKRACRNEPTETFNLGRGDDNDSCVITSVVGSDFLSRSRVSNLHPTNSNFVDGALGEASELSLRDYCFSQKTPPREEVQQISRSSFEVQGEDLRYSNDRFINLEGQHMPGYTPPDFKYGARKPNELSMNVLSKVSHLDNEKYPSSSEFLEPEKMLAPNFGVDFPSYQVLQATDKGSTQSDEFFDRNGSQFSRKRRLMDSTILQTSTSAGLSRSKRSADYIPSDNDVLASILDERTTPWLKTSSIPSLSKVSSQKRPRPMSRVGMPRRRKVLVDDAMVLHADVIRQQLTNTEDIRRMRKKAPCTRPEIWKIYINAMEDDIFDRSILTGLSVELNSLCNLKNDAQKDPSSQTEELNSQVKTSGDKGSSRALSIKEMADKEMNERMLSFQSTFNINNGPSNITASASVQTREADVQINLYNQLQKLPVQPQVRPVRNDQASVIGSSGVLENSNEMGSKEMNERILPFHSIPNRNDGPSNITTSATLRTLEVGAQSDLYDHLQKLPVHSPVGPFNHSQTSVIGSSTVSQLQNEINDKEMNERILSVHGMDGPSSTMASNTVQTHEVSAQNYLYDQLQKLSVQPQVEQFSNHQASVICAMQSDTENFSTSNIQKTPSPEIVRRISSVETRSIIQADEYNTEAKTSKGIESSMVLEFSNEMDDKEMNQRISSVPNIVNKNVGSSNITASDTMQIHEAGAHCDLYGQLNKLSVQPQVGPFSNDQVPMVCEMHPDSGTHPNSIILETHATEIDGSVSSVEKYADKSIDLSEGYNSQVKAPEGTGTSRFLEFSNEIGDKEMNERIVSAPVIVSITSSTVHSYVDSAQCDRQDQLENPHVQFELWPFSNNQGSLTCVTQPYAETQANSAILETPIHEIDKSLSSVEELTDKSINLSERSLYNNAYNPLNTLNDGSSYGECTALVRIDGDIEVEALTSDSLVRTENICTAEGAVNMEEITDTVLVAKHSAVVVGTGGSVEDLRDEGRPVVGTGGSVEALRDEGRPVSNVTSAEQNITFFPRSVDPDPLAMDKNNGTRDCNLERGMDVDMHVDVGDVRNTSDFCSAIDENYPGFLNEDDDDNAGFNEAGEDDSNPEDAQSLENSGWSARTRGVARYLKNLFDEETGQGRKSIAVDRLLAGKTRKEASRMFFETLVLKTRDYIQVEQDKPFESINIMPRMKLLKSEF</sequence>
<dbReference type="GO" id="GO:0007059">
    <property type="term" value="P:chromosome segregation"/>
    <property type="evidence" value="ECO:0007669"/>
    <property type="project" value="UniProtKB-KW"/>
</dbReference>
<protein>
    <submittedName>
        <fullName evidence="10">Sister chromatid cohesion 1 protein 3</fullName>
    </submittedName>
</protein>
<dbReference type="InterPro" id="IPR006909">
    <property type="entry name" value="Rad21/Rec8_C_eu"/>
</dbReference>
<comment type="subunit">
    <text evidence="6">Component of the cohesin complex.</text>
</comment>
<evidence type="ECO:0000313" key="10">
    <source>
        <dbReference type="EMBL" id="KAK8947053.1"/>
    </source>
</evidence>
<dbReference type="Gene3D" id="1.10.10.580">
    <property type="entry name" value="Structural maintenance of chromosome 1. Chain E"/>
    <property type="match status" value="1"/>
</dbReference>
<name>A0AAP0BQ53_9ASPA</name>
<evidence type="ECO:0000259" key="9">
    <source>
        <dbReference type="Pfam" id="PF04825"/>
    </source>
</evidence>
<feature type="compositionally biased region" description="Polar residues" evidence="7">
    <location>
        <begin position="910"/>
        <end position="924"/>
    </location>
</feature>
<dbReference type="EMBL" id="JBBWWQ010000005">
    <property type="protein sequence ID" value="KAK8947053.1"/>
    <property type="molecule type" value="Genomic_DNA"/>
</dbReference>
<dbReference type="PANTHER" id="PTHR12585:SF69">
    <property type="entry name" value="FI11703P"/>
    <property type="match status" value="1"/>
</dbReference>
<keyword evidence="4" id="KW-0159">Chromosome partition</keyword>
<gene>
    <name evidence="10" type="primary">SYN3</name>
    <name evidence="10" type="ORF">KSP39_PZI006622</name>
</gene>
<comment type="caution">
    <text evidence="10">The sequence shown here is derived from an EMBL/GenBank/DDBJ whole genome shotgun (WGS) entry which is preliminary data.</text>
</comment>
<dbReference type="FunFam" id="1.10.10.580:FF:000002">
    <property type="entry name" value="Sister chromatid cohesion 1 protein 4"/>
    <property type="match status" value="1"/>
</dbReference>
<dbReference type="GO" id="GO:0003682">
    <property type="term" value="F:chromatin binding"/>
    <property type="evidence" value="ECO:0007669"/>
    <property type="project" value="TreeGrafter"/>
</dbReference>
<evidence type="ECO:0000256" key="5">
    <source>
        <dbReference type="ARBA" id="ARBA00023242"/>
    </source>
</evidence>
<evidence type="ECO:0000256" key="2">
    <source>
        <dbReference type="ARBA" id="ARBA00009870"/>
    </source>
</evidence>
<comment type="similarity">
    <text evidence="2">Belongs to the rad21 family.</text>
</comment>
<evidence type="ECO:0000256" key="1">
    <source>
        <dbReference type="ARBA" id="ARBA00004123"/>
    </source>
</evidence>
<evidence type="ECO:0000256" key="6">
    <source>
        <dbReference type="ARBA" id="ARBA00064543"/>
    </source>
</evidence>
<dbReference type="InterPro" id="IPR006910">
    <property type="entry name" value="Rad21_Rec8_N"/>
</dbReference>
<dbReference type="GO" id="GO:0008278">
    <property type="term" value="C:cohesin complex"/>
    <property type="evidence" value="ECO:0007669"/>
    <property type="project" value="InterPro"/>
</dbReference>
<evidence type="ECO:0000313" key="11">
    <source>
        <dbReference type="Proteomes" id="UP001418222"/>
    </source>
</evidence>
<dbReference type="InterPro" id="IPR036390">
    <property type="entry name" value="WH_DNA-bd_sf"/>
</dbReference>
<proteinExistence type="inferred from homology"/>